<evidence type="ECO:0000259" key="7">
    <source>
        <dbReference type="PROSITE" id="PS50114"/>
    </source>
</evidence>
<dbReference type="Gene3D" id="3.30.450.20">
    <property type="entry name" value="PAS domain"/>
    <property type="match status" value="1"/>
</dbReference>
<dbReference type="InterPro" id="IPR051140">
    <property type="entry name" value="GATA_TF"/>
</dbReference>
<dbReference type="Gene3D" id="3.30.50.10">
    <property type="entry name" value="Erythroid Transcription Factor GATA-1, subunit A"/>
    <property type="match status" value="1"/>
</dbReference>
<dbReference type="InterPro" id="IPR000679">
    <property type="entry name" value="Znf_GATA"/>
</dbReference>
<protein>
    <submittedName>
        <fullName evidence="8">Uncharacterized protein</fullName>
    </submittedName>
</protein>
<dbReference type="InterPro" id="IPR035965">
    <property type="entry name" value="PAS-like_dom_sf"/>
</dbReference>
<dbReference type="Pfam" id="PF08447">
    <property type="entry name" value="PAS_3"/>
    <property type="match status" value="1"/>
</dbReference>
<sequence>MLGQSNSSSYLLTNSTEPKAKVTLNEFTQLSNWTQCILDGLRDFLHVLSADGRIIYASRSCKTVTGYQPNELLGHFVNEFIHPDDNVVFAKDFGDAILHANRFRAIYRFRKSDDSWVILESQCRPYVREEFHPDNLHLDRGHLEVLVMARPYLSRIDTVSDSVLQHTIEHERLTKQLAELRRGEVESEMALDSLDHVLDEAWSQEQFAATQTAPAQLSLSVPSEANNLPAEPPLRSSQGHKGPSYTMVGDLGILISRNTTPRRALSQRARKGTKVSEPRTCLSCWTLVSPEWRRGPEGPKTLCNACGSGFLVVDSNYKVVSRKVIDKHGHRHGHDSHAEVGSLLA</sequence>
<feature type="domain" description="GATA-type" evidence="7">
    <location>
        <begin position="275"/>
        <end position="307"/>
    </location>
</feature>
<dbReference type="SUPFAM" id="SSF57716">
    <property type="entry name" value="Glucocorticoid receptor-like (DNA-binding domain)"/>
    <property type="match status" value="1"/>
</dbReference>
<dbReference type="GO" id="GO:0008270">
    <property type="term" value="F:zinc ion binding"/>
    <property type="evidence" value="ECO:0007669"/>
    <property type="project" value="UniProtKB-KW"/>
</dbReference>
<dbReference type="GO" id="GO:0043565">
    <property type="term" value="F:sequence-specific DNA binding"/>
    <property type="evidence" value="ECO:0007669"/>
    <property type="project" value="InterPro"/>
</dbReference>
<evidence type="ECO:0000259" key="6">
    <source>
        <dbReference type="PROSITE" id="PS50112"/>
    </source>
</evidence>
<dbReference type="PROSITE" id="PS50112">
    <property type="entry name" value="PAS"/>
    <property type="match status" value="1"/>
</dbReference>
<evidence type="ECO:0000313" key="8">
    <source>
        <dbReference type="EMBL" id="KAF2437519.1"/>
    </source>
</evidence>
<feature type="region of interest" description="Disordered" evidence="5">
    <location>
        <begin position="223"/>
        <end position="242"/>
    </location>
</feature>
<evidence type="ECO:0000313" key="9">
    <source>
        <dbReference type="Proteomes" id="UP000799764"/>
    </source>
</evidence>
<dbReference type="InterPro" id="IPR000014">
    <property type="entry name" value="PAS"/>
</dbReference>
<organism evidence="8 9">
    <name type="scientific">Karstenula rhodostoma CBS 690.94</name>
    <dbReference type="NCBI Taxonomy" id="1392251"/>
    <lineage>
        <taxon>Eukaryota</taxon>
        <taxon>Fungi</taxon>
        <taxon>Dikarya</taxon>
        <taxon>Ascomycota</taxon>
        <taxon>Pezizomycotina</taxon>
        <taxon>Dothideomycetes</taxon>
        <taxon>Pleosporomycetidae</taxon>
        <taxon>Pleosporales</taxon>
        <taxon>Massarineae</taxon>
        <taxon>Didymosphaeriaceae</taxon>
        <taxon>Karstenula</taxon>
    </lineage>
</organism>
<dbReference type="PROSITE" id="PS00344">
    <property type="entry name" value="GATA_ZN_FINGER_1"/>
    <property type="match status" value="1"/>
</dbReference>
<gene>
    <name evidence="8" type="ORF">P171DRAFT_437608</name>
</gene>
<evidence type="ECO:0000256" key="4">
    <source>
        <dbReference type="PROSITE-ProRule" id="PRU00094"/>
    </source>
</evidence>
<reference evidence="8" key="1">
    <citation type="journal article" date="2020" name="Stud. Mycol.">
        <title>101 Dothideomycetes genomes: a test case for predicting lifestyles and emergence of pathogens.</title>
        <authorList>
            <person name="Haridas S."/>
            <person name="Albert R."/>
            <person name="Binder M."/>
            <person name="Bloem J."/>
            <person name="Labutti K."/>
            <person name="Salamov A."/>
            <person name="Andreopoulos B."/>
            <person name="Baker S."/>
            <person name="Barry K."/>
            <person name="Bills G."/>
            <person name="Bluhm B."/>
            <person name="Cannon C."/>
            <person name="Castanera R."/>
            <person name="Culley D."/>
            <person name="Daum C."/>
            <person name="Ezra D."/>
            <person name="Gonzalez J."/>
            <person name="Henrissat B."/>
            <person name="Kuo A."/>
            <person name="Liang C."/>
            <person name="Lipzen A."/>
            <person name="Lutzoni F."/>
            <person name="Magnuson J."/>
            <person name="Mondo S."/>
            <person name="Nolan M."/>
            <person name="Ohm R."/>
            <person name="Pangilinan J."/>
            <person name="Park H.-J."/>
            <person name="Ramirez L."/>
            <person name="Alfaro M."/>
            <person name="Sun H."/>
            <person name="Tritt A."/>
            <person name="Yoshinaga Y."/>
            <person name="Zwiers L.-H."/>
            <person name="Turgeon B."/>
            <person name="Goodwin S."/>
            <person name="Spatafora J."/>
            <person name="Crous P."/>
            <person name="Grigoriev I."/>
        </authorList>
    </citation>
    <scope>NUCLEOTIDE SEQUENCE</scope>
    <source>
        <strain evidence="8">CBS 690.94</strain>
    </source>
</reference>
<dbReference type="Proteomes" id="UP000799764">
    <property type="component" value="Unassembled WGS sequence"/>
</dbReference>
<dbReference type="CDD" id="cd00130">
    <property type="entry name" value="PAS"/>
    <property type="match status" value="1"/>
</dbReference>
<comment type="caution">
    <text evidence="8">The sequence shown here is derived from an EMBL/GenBank/DDBJ whole genome shotgun (WGS) entry which is preliminary data.</text>
</comment>
<evidence type="ECO:0000256" key="2">
    <source>
        <dbReference type="ARBA" id="ARBA00022771"/>
    </source>
</evidence>
<dbReference type="EMBL" id="MU001515">
    <property type="protein sequence ID" value="KAF2437519.1"/>
    <property type="molecule type" value="Genomic_DNA"/>
</dbReference>
<dbReference type="PROSITE" id="PS50114">
    <property type="entry name" value="GATA_ZN_FINGER_2"/>
    <property type="match status" value="1"/>
</dbReference>
<dbReference type="InterPro" id="IPR013088">
    <property type="entry name" value="Znf_NHR/GATA"/>
</dbReference>
<accession>A0A9P4P6M1</accession>
<dbReference type="OrthoDB" id="2162994at2759"/>
<name>A0A9P4P6M1_9PLEO</name>
<keyword evidence="9" id="KW-1185">Reference proteome</keyword>
<dbReference type="CDD" id="cd00202">
    <property type="entry name" value="ZnF_GATA"/>
    <property type="match status" value="1"/>
</dbReference>
<dbReference type="InterPro" id="IPR013655">
    <property type="entry name" value="PAS_fold_3"/>
</dbReference>
<feature type="domain" description="PAS" evidence="6">
    <location>
        <begin position="37"/>
        <end position="100"/>
    </location>
</feature>
<evidence type="ECO:0000256" key="3">
    <source>
        <dbReference type="ARBA" id="ARBA00022833"/>
    </source>
</evidence>
<dbReference type="SUPFAM" id="SSF55785">
    <property type="entry name" value="PYP-like sensor domain (PAS domain)"/>
    <property type="match status" value="1"/>
</dbReference>
<evidence type="ECO:0000256" key="1">
    <source>
        <dbReference type="ARBA" id="ARBA00022723"/>
    </source>
</evidence>
<dbReference type="SMART" id="SM00401">
    <property type="entry name" value="ZnF_GATA"/>
    <property type="match status" value="1"/>
</dbReference>
<proteinExistence type="predicted"/>
<keyword evidence="2 4" id="KW-0863">Zinc-finger</keyword>
<dbReference type="PANTHER" id="PTHR45658">
    <property type="entry name" value="GATA TRANSCRIPTION FACTOR"/>
    <property type="match status" value="1"/>
</dbReference>
<dbReference type="Pfam" id="PF00320">
    <property type="entry name" value="GATA"/>
    <property type="match status" value="1"/>
</dbReference>
<keyword evidence="3" id="KW-0862">Zinc</keyword>
<evidence type="ECO:0000256" key="5">
    <source>
        <dbReference type="SAM" id="MobiDB-lite"/>
    </source>
</evidence>
<dbReference type="GO" id="GO:0006355">
    <property type="term" value="P:regulation of DNA-templated transcription"/>
    <property type="evidence" value="ECO:0007669"/>
    <property type="project" value="InterPro"/>
</dbReference>
<keyword evidence="1" id="KW-0479">Metal-binding</keyword>
<dbReference type="NCBIfam" id="TIGR00229">
    <property type="entry name" value="sensory_box"/>
    <property type="match status" value="1"/>
</dbReference>
<dbReference type="AlphaFoldDB" id="A0A9P4P6M1"/>
<dbReference type="SMART" id="SM00091">
    <property type="entry name" value="PAS"/>
    <property type="match status" value="1"/>
</dbReference>